<dbReference type="eggNOG" id="COG4778">
    <property type="taxonomic scope" value="Bacteria"/>
</dbReference>
<evidence type="ECO:0000256" key="2">
    <source>
        <dbReference type="ARBA" id="ARBA00022741"/>
    </source>
</evidence>
<proteinExistence type="inferred from homology"/>
<dbReference type="KEGG" id="ant:Arnit_0349"/>
<reference evidence="5 6" key="1">
    <citation type="journal article" date="2010" name="Stand. Genomic Sci.">
        <title>Complete genome sequence of Arcobacter nitrofigilis type strain (CI).</title>
        <authorList>
            <person name="Pati A."/>
            <person name="Gronow S."/>
            <person name="Lapidus A."/>
            <person name="Copeland A."/>
            <person name="Glavina Del Rio T."/>
            <person name="Nolan M."/>
            <person name="Lucas S."/>
            <person name="Tice H."/>
            <person name="Cheng J.F."/>
            <person name="Han C."/>
            <person name="Chertkov O."/>
            <person name="Bruce D."/>
            <person name="Tapia R."/>
            <person name="Goodwin L."/>
            <person name="Pitluck S."/>
            <person name="Liolios K."/>
            <person name="Ivanova N."/>
            <person name="Mavromatis K."/>
            <person name="Chen A."/>
            <person name="Palaniappan K."/>
            <person name="Land M."/>
            <person name="Hauser L."/>
            <person name="Chang Y.J."/>
            <person name="Jeffries C.D."/>
            <person name="Detter J.C."/>
            <person name="Rohde M."/>
            <person name="Goker M."/>
            <person name="Bristow J."/>
            <person name="Eisen J.A."/>
            <person name="Markowitz V."/>
            <person name="Hugenholtz P."/>
            <person name="Klenk H.P."/>
            <person name="Kyrpides N.C."/>
        </authorList>
    </citation>
    <scope>NUCLEOTIDE SEQUENCE [LARGE SCALE GENOMIC DNA]</scope>
    <source>
        <strain evidence="6">ATCC 33309 / DSM 7299 / CCUG 15893 / LMG 7604 / NCTC 12251 / CI</strain>
    </source>
</reference>
<dbReference type="PANTHER" id="PTHR42798">
    <property type="entry name" value="LIPOPROTEIN-RELEASING SYSTEM ATP-BINDING PROTEIN LOLD"/>
    <property type="match status" value="1"/>
</dbReference>
<dbReference type="InterPro" id="IPR017871">
    <property type="entry name" value="ABC_transporter-like_CS"/>
</dbReference>
<feature type="domain" description="ABC transporter" evidence="4">
    <location>
        <begin position="4"/>
        <end position="234"/>
    </location>
</feature>
<evidence type="ECO:0000259" key="4">
    <source>
        <dbReference type="PROSITE" id="PS50893"/>
    </source>
</evidence>
<evidence type="ECO:0000256" key="3">
    <source>
        <dbReference type="ARBA" id="ARBA00022840"/>
    </source>
</evidence>
<dbReference type="Pfam" id="PF00005">
    <property type="entry name" value="ABC_tran"/>
    <property type="match status" value="1"/>
</dbReference>
<dbReference type="GO" id="GO:0016887">
    <property type="term" value="F:ATP hydrolysis activity"/>
    <property type="evidence" value="ECO:0007669"/>
    <property type="project" value="InterPro"/>
</dbReference>
<comment type="similarity">
    <text evidence="1">Belongs to the ABC transporter superfamily.</text>
</comment>
<dbReference type="InterPro" id="IPR027417">
    <property type="entry name" value="P-loop_NTPase"/>
</dbReference>
<keyword evidence="5" id="KW-0456">Lyase</keyword>
<dbReference type="EMBL" id="CP001999">
    <property type="protein sequence ID" value="ADG92015.1"/>
    <property type="molecule type" value="Genomic_DNA"/>
</dbReference>
<dbReference type="OrthoDB" id="9772049at2"/>
<dbReference type="PANTHER" id="PTHR42798:SF7">
    <property type="entry name" value="ALPHA-D-RIBOSE 1-METHYLPHOSPHONATE 5-TRIPHOSPHATE SYNTHASE SUBUNIT PHNL"/>
    <property type="match status" value="1"/>
</dbReference>
<dbReference type="NCBIfam" id="TIGR02324">
    <property type="entry name" value="CP_lyasePhnL"/>
    <property type="match status" value="1"/>
</dbReference>
<name>D5V553_ARCNC</name>
<protein>
    <submittedName>
        <fullName evidence="5">Phosphonate C-P lyase system protein PhnL</fullName>
    </submittedName>
</protein>
<dbReference type="PROSITE" id="PS00211">
    <property type="entry name" value="ABC_TRANSPORTER_1"/>
    <property type="match status" value="1"/>
</dbReference>
<accession>D5V553</accession>
<evidence type="ECO:0000256" key="1">
    <source>
        <dbReference type="ARBA" id="ARBA00005417"/>
    </source>
</evidence>
<dbReference type="SMART" id="SM00382">
    <property type="entry name" value="AAA"/>
    <property type="match status" value="1"/>
</dbReference>
<keyword evidence="2" id="KW-0547">Nucleotide-binding</keyword>
<dbReference type="AlphaFoldDB" id="D5V553"/>
<dbReference type="STRING" id="572480.Arnit_0349"/>
<keyword evidence="6" id="KW-1185">Reference proteome</keyword>
<dbReference type="Proteomes" id="UP000000939">
    <property type="component" value="Chromosome"/>
</dbReference>
<dbReference type="InterPro" id="IPR012701">
    <property type="entry name" value="CP_lyase_PhnL"/>
</dbReference>
<dbReference type="SUPFAM" id="SSF52540">
    <property type="entry name" value="P-loop containing nucleoside triphosphate hydrolases"/>
    <property type="match status" value="1"/>
</dbReference>
<dbReference type="InterPro" id="IPR003439">
    <property type="entry name" value="ABC_transporter-like_ATP-bd"/>
</dbReference>
<dbReference type="Gene3D" id="3.40.50.300">
    <property type="entry name" value="P-loop containing nucleotide triphosphate hydrolases"/>
    <property type="match status" value="1"/>
</dbReference>
<gene>
    <name evidence="5" type="ordered locus">Arnit_0349</name>
</gene>
<dbReference type="PROSITE" id="PS50893">
    <property type="entry name" value="ABC_TRANSPORTER_2"/>
    <property type="match status" value="1"/>
</dbReference>
<evidence type="ECO:0000313" key="5">
    <source>
        <dbReference type="EMBL" id="ADG92015.1"/>
    </source>
</evidence>
<dbReference type="InterPro" id="IPR003593">
    <property type="entry name" value="AAA+_ATPase"/>
</dbReference>
<evidence type="ECO:0000313" key="6">
    <source>
        <dbReference type="Proteomes" id="UP000000939"/>
    </source>
</evidence>
<sequence>MEKLKIRNLHKEFTVHTRGGLKINGYHDINFELNKGEFLSLYGPSGLGKSSVLKALYRTYTTTSGEILFNYEDGSSLDIAKASESEILHLRKEHLGYVSQFLQVLPRISAVDIVAQPLIEKGESENKAKDKAKEMLSFLNIKEELFDISPLTFSGGEQQRVNIAKGIIAPKSVLLLDEPTASLDKTNTNKVIDKLLEIKKDGVTMIGIFHDMDCMKRISDKIYDMKEKRYADNH</sequence>
<dbReference type="GO" id="GO:0005524">
    <property type="term" value="F:ATP binding"/>
    <property type="evidence" value="ECO:0007669"/>
    <property type="project" value="UniProtKB-KW"/>
</dbReference>
<dbReference type="HOGENOM" id="CLU_000604_1_22_7"/>
<keyword evidence="3" id="KW-0067">ATP-binding</keyword>
<dbReference type="GO" id="GO:0016829">
    <property type="term" value="F:lyase activity"/>
    <property type="evidence" value="ECO:0007669"/>
    <property type="project" value="UniProtKB-KW"/>
</dbReference>
<dbReference type="RefSeq" id="WP_013134160.1">
    <property type="nucleotide sequence ID" value="NC_014166.1"/>
</dbReference>
<organism evidence="5 6">
    <name type="scientific">Arcobacter nitrofigilis (strain ATCC 33309 / DSM 7299 / CCUG 15893 / LMG 7604 / NCTC 12251 / CI)</name>
    <name type="common">Campylobacter nitrofigilis</name>
    <dbReference type="NCBI Taxonomy" id="572480"/>
    <lineage>
        <taxon>Bacteria</taxon>
        <taxon>Pseudomonadati</taxon>
        <taxon>Campylobacterota</taxon>
        <taxon>Epsilonproteobacteria</taxon>
        <taxon>Campylobacterales</taxon>
        <taxon>Arcobacteraceae</taxon>
        <taxon>Arcobacter</taxon>
    </lineage>
</organism>